<keyword evidence="3" id="KW-1185">Reference proteome</keyword>
<dbReference type="PROSITE" id="PS51747">
    <property type="entry name" value="CYT_DCMP_DEAMINASES_2"/>
    <property type="match status" value="1"/>
</dbReference>
<sequence length="205" mass="23201">MVAAAQLIMSLLGVIEDTIVPMTRQSVQLGSPFFGAAILSRSNLSAITVATNNGRVSPLLHGELNCIQKFFIETFPDRSSRPDPRNDTIFLATHEPCSMCLSAIAWAGFSEFYYLFKYEDSRDAGFPDDINIIEEVFQVKANSTEGQMKQHQLYNADNKYFKGRFLGDVLRDVQEEGLRQDLATRMSKLKDVYASLNNTFWEKQH</sequence>
<dbReference type="GO" id="GO:0003824">
    <property type="term" value="F:catalytic activity"/>
    <property type="evidence" value="ECO:0007669"/>
    <property type="project" value="InterPro"/>
</dbReference>
<protein>
    <recommendedName>
        <fullName evidence="1">CMP/dCMP-type deaminase domain-containing protein</fullName>
    </recommendedName>
</protein>
<dbReference type="OrthoDB" id="9980836at2759"/>
<name>A0A0F7ZZK5_9HYPO</name>
<dbReference type="InterPro" id="IPR002125">
    <property type="entry name" value="CMP_dCMP_dom"/>
</dbReference>
<dbReference type="EMBL" id="KQ030526">
    <property type="protein sequence ID" value="KJZ74382.1"/>
    <property type="molecule type" value="Genomic_DNA"/>
</dbReference>
<dbReference type="AlphaFoldDB" id="A0A0F7ZZK5"/>
<organism evidence="2 3">
    <name type="scientific">Hirsutella minnesotensis 3608</name>
    <dbReference type="NCBI Taxonomy" id="1043627"/>
    <lineage>
        <taxon>Eukaryota</taxon>
        <taxon>Fungi</taxon>
        <taxon>Dikarya</taxon>
        <taxon>Ascomycota</taxon>
        <taxon>Pezizomycotina</taxon>
        <taxon>Sordariomycetes</taxon>
        <taxon>Hypocreomycetidae</taxon>
        <taxon>Hypocreales</taxon>
        <taxon>Ophiocordycipitaceae</taxon>
        <taxon>Hirsutella</taxon>
    </lineage>
</organism>
<evidence type="ECO:0000313" key="3">
    <source>
        <dbReference type="Proteomes" id="UP000054481"/>
    </source>
</evidence>
<proteinExistence type="predicted"/>
<gene>
    <name evidence="2" type="ORF">HIM_06192</name>
</gene>
<dbReference type="Pfam" id="PF00383">
    <property type="entry name" value="dCMP_cyt_deam_1"/>
    <property type="match status" value="1"/>
</dbReference>
<evidence type="ECO:0000313" key="2">
    <source>
        <dbReference type="EMBL" id="KJZ74382.1"/>
    </source>
</evidence>
<evidence type="ECO:0000259" key="1">
    <source>
        <dbReference type="PROSITE" id="PS51747"/>
    </source>
</evidence>
<dbReference type="Proteomes" id="UP000054481">
    <property type="component" value="Unassembled WGS sequence"/>
</dbReference>
<feature type="domain" description="CMP/dCMP-type deaminase" evidence="1">
    <location>
        <begin position="17"/>
        <end position="128"/>
    </location>
</feature>
<dbReference type="GO" id="GO:0006139">
    <property type="term" value="P:nucleobase-containing compound metabolic process"/>
    <property type="evidence" value="ECO:0007669"/>
    <property type="project" value="UniProtKB-ARBA"/>
</dbReference>
<accession>A0A0F7ZZK5</accession>
<dbReference type="SUPFAM" id="SSF53927">
    <property type="entry name" value="Cytidine deaminase-like"/>
    <property type="match status" value="1"/>
</dbReference>
<dbReference type="Gene3D" id="3.40.140.10">
    <property type="entry name" value="Cytidine Deaminase, domain 2"/>
    <property type="match status" value="1"/>
</dbReference>
<reference evidence="2 3" key="1">
    <citation type="journal article" date="2014" name="Genome Biol. Evol.">
        <title>Comparative genomics and transcriptomics analyses reveal divergent lifestyle features of nematode endoparasitic fungus Hirsutella minnesotensis.</title>
        <authorList>
            <person name="Lai Y."/>
            <person name="Liu K."/>
            <person name="Zhang X."/>
            <person name="Zhang X."/>
            <person name="Li K."/>
            <person name="Wang N."/>
            <person name="Shu C."/>
            <person name="Wu Y."/>
            <person name="Wang C."/>
            <person name="Bushley K.E."/>
            <person name="Xiang M."/>
            <person name="Liu X."/>
        </authorList>
    </citation>
    <scope>NUCLEOTIDE SEQUENCE [LARGE SCALE GENOMIC DNA]</scope>
    <source>
        <strain evidence="2 3">3608</strain>
    </source>
</reference>
<dbReference type="InterPro" id="IPR016193">
    <property type="entry name" value="Cytidine_deaminase-like"/>
</dbReference>